<proteinExistence type="predicted"/>
<dbReference type="EMBL" id="PFAZ01000001">
    <property type="protein sequence ID" value="PIR89474.1"/>
    <property type="molecule type" value="Genomic_DNA"/>
</dbReference>
<reference evidence="3" key="1">
    <citation type="submission" date="2017-09" db="EMBL/GenBank/DDBJ databases">
        <title>Depth-based differentiation of microbial function through sediment-hosted aquifers and enrichment of novel symbionts in the deep terrestrial subsurface.</title>
        <authorList>
            <person name="Probst A.J."/>
            <person name="Ladd B."/>
            <person name="Jarett J.K."/>
            <person name="Geller-Mcgrath D.E."/>
            <person name="Sieber C.M.K."/>
            <person name="Emerson J.B."/>
            <person name="Anantharaman K."/>
            <person name="Thomas B.C."/>
            <person name="Malmstrom R."/>
            <person name="Stieglmeier M."/>
            <person name="Klingl A."/>
            <person name="Woyke T."/>
            <person name="Ryan C.M."/>
            <person name="Banfield J.F."/>
        </authorList>
    </citation>
    <scope>NUCLEOTIDE SEQUENCE [LARGE SCALE GENOMIC DNA]</scope>
</reference>
<keyword evidence="1" id="KW-1133">Transmembrane helix</keyword>
<feature type="transmembrane region" description="Helical" evidence="1">
    <location>
        <begin position="20"/>
        <end position="38"/>
    </location>
</feature>
<keyword evidence="1" id="KW-0812">Transmembrane</keyword>
<evidence type="ECO:0000313" key="2">
    <source>
        <dbReference type="EMBL" id="PIR89474.1"/>
    </source>
</evidence>
<comment type="caution">
    <text evidence="2">The sequence shown here is derived from an EMBL/GenBank/DDBJ whole genome shotgun (WGS) entry which is preliminary data.</text>
</comment>
<dbReference type="Proteomes" id="UP000231157">
    <property type="component" value="Unassembled WGS sequence"/>
</dbReference>
<organism evidence="2 3">
    <name type="scientific">Candidatus Harrisonbacteria bacterium CG10_big_fil_rev_8_21_14_0_10_40_38</name>
    <dbReference type="NCBI Taxonomy" id="1974583"/>
    <lineage>
        <taxon>Bacteria</taxon>
        <taxon>Candidatus Harrisoniibacteriota</taxon>
    </lineage>
</organism>
<accession>A0A2H0UST5</accession>
<keyword evidence="1" id="KW-0472">Membrane</keyword>
<protein>
    <submittedName>
        <fullName evidence="2">Uncharacterized protein</fullName>
    </submittedName>
</protein>
<sequence length="308" mass="34059">MKNKYMQESNLSRESAFRLFSRSIIISSMIIAGTFIYINERNSVATDKVGNSEISKAELIEDAVIPAKDFILPVEWGDLGVRLTELGVIDKEKFSALYERRGGITDREWDLINNPNNDSIAMNSLNSGFLLNLFWALGLATKNEILDSGPMVDPQYGGAENFASTGGWTLARGNVMDHYSMHRLISLTADEQGMVEEMSKHIFRPCCNNPTHFPDCNHGMAMLGLLELMASQGLSEDEMYKIALRVNSYWFPDAYTTIATYLDSKGIAWKDADPRAILDSGYSSGSGYRNIVSQVSSPTQKSGSGCGV</sequence>
<gene>
    <name evidence="2" type="ORF">COU07_01065</name>
</gene>
<dbReference type="AlphaFoldDB" id="A0A2H0UST5"/>
<evidence type="ECO:0000313" key="3">
    <source>
        <dbReference type="Proteomes" id="UP000231157"/>
    </source>
</evidence>
<evidence type="ECO:0000256" key="1">
    <source>
        <dbReference type="SAM" id="Phobius"/>
    </source>
</evidence>
<name>A0A2H0UST5_9BACT</name>